<dbReference type="AlphaFoldDB" id="A0A7C2K063"/>
<dbReference type="Gene3D" id="3.40.720.10">
    <property type="entry name" value="Alkaline Phosphatase, subunit A"/>
    <property type="match status" value="1"/>
</dbReference>
<proteinExistence type="predicted"/>
<dbReference type="InterPro" id="IPR000917">
    <property type="entry name" value="Sulfatase_N"/>
</dbReference>
<sequence length="554" mass="60831">MNRLLALSLIVLGCVVGTTAVDAAQPAKRPNILFAFADDWGRLASIYAQANGPGTANDVVRTPNIDRVAKQGVLFRNAHVTAPSCTPCRSSLLSGQYFWRTGRAAVLQGAVWDSNIPAFPLLLKDGGYHIGKMYKVWSPGSPADAPFGQQQHAYQKAGGRINQFSQNATKLVAGGQSVEDARAELLDEVRRNFDDFLAAQPAGQPFCFWYGPTNVHRKWIKGSGKKLWGIDPEALKGKLPPSFPDVPEIREDFADYLGEIQAFDAAIGVLLRQLEDRGELANTVVVISGDHGPPGFPHGKCNLYTVGTGVTLAASGPGIPGGRVVDDFVNLMDLAPTFLEIGGVPIPDVMTGRSLWPVLTSSQQGQVDPQRTWVVTGRERHVAFARDDYRPYPQRAIKTKDYLFIINFEPDRWPLGNPYNLTATDSPTEQELTEETYATFPDVDAGPAKAWLVLARNNPQWKPYYDREFGKRPREELYVLADDPGEIHNVAGDPKYASVQDDLRQRLMAELTRTSDPRVTGDRQFFETPPLAGPVPDAGANKKPLQRKGKKSGQ</sequence>
<dbReference type="PANTHER" id="PTHR43751:SF1">
    <property type="entry name" value="SULFATASE ATSG-RELATED"/>
    <property type="match status" value="1"/>
</dbReference>
<evidence type="ECO:0000256" key="2">
    <source>
        <dbReference type="SAM" id="SignalP"/>
    </source>
</evidence>
<dbReference type="InterPro" id="IPR017850">
    <property type="entry name" value="Alkaline_phosphatase_core_sf"/>
</dbReference>
<dbReference type="Pfam" id="PF00884">
    <property type="entry name" value="Sulfatase"/>
    <property type="match status" value="1"/>
</dbReference>
<dbReference type="CDD" id="cd16027">
    <property type="entry name" value="SGSH"/>
    <property type="match status" value="1"/>
</dbReference>
<dbReference type="EMBL" id="DSOK01000453">
    <property type="protein sequence ID" value="HEN17064.1"/>
    <property type="molecule type" value="Genomic_DNA"/>
</dbReference>
<protein>
    <submittedName>
        <fullName evidence="4">Sulfatase</fullName>
    </submittedName>
</protein>
<dbReference type="PANTHER" id="PTHR43751">
    <property type="entry name" value="SULFATASE"/>
    <property type="match status" value="1"/>
</dbReference>
<keyword evidence="2" id="KW-0732">Signal</keyword>
<reference evidence="4" key="1">
    <citation type="journal article" date="2020" name="mSystems">
        <title>Genome- and Community-Level Interaction Insights into Carbon Utilization and Element Cycling Functions of Hydrothermarchaeota in Hydrothermal Sediment.</title>
        <authorList>
            <person name="Zhou Z."/>
            <person name="Liu Y."/>
            <person name="Xu W."/>
            <person name="Pan J."/>
            <person name="Luo Z.H."/>
            <person name="Li M."/>
        </authorList>
    </citation>
    <scope>NUCLEOTIDE SEQUENCE [LARGE SCALE GENOMIC DNA]</scope>
    <source>
        <strain evidence="4">SpSt-339</strain>
    </source>
</reference>
<organism evidence="4">
    <name type="scientific">Schlesneria paludicola</name>
    <dbReference type="NCBI Taxonomy" id="360056"/>
    <lineage>
        <taxon>Bacteria</taxon>
        <taxon>Pseudomonadati</taxon>
        <taxon>Planctomycetota</taxon>
        <taxon>Planctomycetia</taxon>
        <taxon>Planctomycetales</taxon>
        <taxon>Planctomycetaceae</taxon>
        <taxon>Schlesneria</taxon>
    </lineage>
</organism>
<dbReference type="InterPro" id="IPR052701">
    <property type="entry name" value="GAG_Ulvan_Degrading_Sulfatases"/>
</dbReference>
<gene>
    <name evidence="4" type="ORF">ENQ76_16520</name>
</gene>
<evidence type="ECO:0000313" key="4">
    <source>
        <dbReference type="EMBL" id="HEN17064.1"/>
    </source>
</evidence>
<feature type="region of interest" description="Disordered" evidence="1">
    <location>
        <begin position="512"/>
        <end position="554"/>
    </location>
</feature>
<evidence type="ECO:0000256" key="1">
    <source>
        <dbReference type="SAM" id="MobiDB-lite"/>
    </source>
</evidence>
<feature type="compositionally biased region" description="Basic residues" evidence="1">
    <location>
        <begin position="544"/>
        <end position="554"/>
    </location>
</feature>
<accession>A0A7C2K063</accession>
<feature type="domain" description="Sulfatase N-terminal" evidence="3">
    <location>
        <begin position="30"/>
        <end position="343"/>
    </location>
</feature>
<feature type="compositionally biased region" description="Basic and acidic residues" evidence="1">
    <location>
        <begin position="512"/>
        <end position="525"/>
    </location>
</feature>
<feature type="chain" id="PRO_5028331087" evidence="2">
    <location>
        <begin position="24"/>
        <end position="554"/>
    </location>
</feature>
<evidence type="ECO:0000259" key="3">
    <source>
        <dbReference type="Pfam" id="PF00884"/>
    </source>
</evidence>
<name>A0A7C2K063_9PLAN</name>
<feature type="signal peptide" evidence="2">
    <location>
        <begin position="1"/>
        <end position="23"/>
    </location>
</feature>
<dbReference type="SUPFAM" id="SSF53649">
    <property type="entry name" value="Alkaline phosphatase-like"/>
    <property type="match status" value="1"/>
</dbReference>
<comment type="caution">
    <text evidence="4">The sequence shown here is derived from an EMBL/GenBank/DDBJ whole genome shotgun (WGS) entry which is preliminary data.</text>
</comment>